<reference evidence="1 2" key="1">
    <citation type="submission" date="2019-06" db="EMBL/GenBank/DDBJ databases">
        <title>Genome Sequence of the Brown Rot Fungal Pathogen Monilinia laxa.</title>
        <authorList>
            <person name="De Miccolis Angelini R.M."/>
            <person name="Landi L."/>
            <person name="Abate D."/>
            <person name="Pollastro S."/>
            <person name="Romanazzi G."/>
            <person name="Faretra F."/>
        </authorList>
    </citation>
    <scope>NUCLEOTIDE SEQUENCE [LARGE SCALE GENOMIC DNA]</scope>
    <source>
        <strain evidence="1 2">Mlax316</strain>
    </source>
</reference>
<dbReference type="AlphaFoldDB" id="A0A5N6KCG6"/>
<name>A0A5N6KCG6_MONLA</name>
<dbReference type="Proteomes" id="UP000326757">
    <property type="component" value="Unassembled WGS sequence"/>
</dbReference>
<evidence type="ECO:0000313" key="1">
    <source>
        <dbReference type="EMBL" id="KAB8301108.1"/>
    </source>
</evidence>
<dbReference type="EMBL" id="VIGI01000004">
    <property type="protein sequence ID" value="KAB8301108.1"/>
    <property type="molecule type" value="Genomic_DNA"/>
</dbReference>
<comment type="caution">
    <text evidence="1">The sequence shown here is derived from an EMBL/GenBank/DDBJ whole genome shotgun (WGS) entry which is preliminary data.</text>
</comment>
<organism evidence="1 2">
    <name type="scientific">Monilinia laxa</name>
    <name type="common">Brown rot fungus</name>
    <name type="synonym">Sclerotinia laxa</name>
    <dbReference type="NCBI Taxonomy" id="61186"/>
    <lineage>
        <taxon>Eukaryota</taxon>
        <taxon>Fungi</taxon>
        <taxon>Dikarya</taxon>
        <taxon>Ascomycota</taxon>
        <taxon>Pezizomycotina</taxon>
        <taxon>Leotiomycetes</taxon>
        <taxon>Helotiales</taxon>
        <taxon>Sclerotiniaceae</taxon>
        <taxon>Monilinia</taxon>
    </lineage>
</organism>
<sequence length="100" mass="11374">MRFCMIGFGGEPTSRHEGKMIPPTYLRRGFHLRISCTESFHSRGLGVLINFMNEDTGWLGLEGLLASMVQGQHTTVIETSQLRFVYEMMALPVVVYWFTG</sequence>
<protein>
    <submittedName>
        <fullName evidence="1">Uncharacterized protein</fullName>
    </submittedName>
</protein>
<proteinExistence type="predicted"/>
<keyword evidence="2" id="KW-1185">Reference proteome</keyword>
<evidence type="ECO:0000313" key="2">
    <source>
        <dbReference type="Proteomes" id="UP000326757"/>
    </source>
</evidence>
<accession>A0A5N6KCG6</accession>
<gene>
    <name evidence="1" type="ORF">EYC80_003014</name>
</gene>